<sequence length="275" mass="31274">MNFLERNFMNTTHVSYTNNSNVTFSGNISSTDNVHKSGASGHENVLLANLFALLSTLFSSVQLVPQVKLLDILFFMYQYIKTGNEKPQLCIYYEDQRYKKYQINAQADLEKQNNATNINHVDANKSNILFRKYQFKCFAYFGILIFGYSLIEFAGVVLTKIAQRRGINWFKAILGIVPSVFVFVGFIPQFYEIYRLKKVRGISLVFMTMDITGASLAIISLVFSPQPFNIISSAVFICITSCDGLILILYFVLGRTKQRREEKLPANPIAIVSLE</sequence>
<evidence type="ECO:0000256" key="1">
    <source>
        <dbReference type="ARBA" id="ARBA00004141"/>
    </source>
</evidence>
<evidence type="ECO:0000256" key="3">
    <source>
        <dbReference type="ARBA" id="ARBA00022989"/>
    </source>
</evidence>
<dbReference type="SMART" id="SM00679">
    <property type="entry name" value="CTNS"/>
    <property type="match status" value="1"/>
</dbReference>
<feature type="transmembrane region" description="Helical" evidence="5">
    <location>
        <begin position="137"/>
        <end position="157"/>
    </location>
</feature>
<dbReference type="Pfam" id="PF04193">
    <property type="entry name" value="PQ-loop"/>
    <property type="match status" value="1"/>
</dbReference>
<feature type="transmembrane region" description="Helical" evidence="5">
    <location>
        <begin position="203"/>
        <end position="224"/>
    </location>
</feature>
<feature type="transmembrane region" description="Helical" evidence="5">
    <location>
        <begin position="230"/>
        <end position="253"/>
    </location>
</feature>
<gene>
    <name evidence="6" type="ORF">AGERDE_LOCUS10816</name>
</gene>
<dbReference type="GO" id="GO:0016020">
    <property type="term" value="C:membrane"/>
    <property type="evidence" value="ECO:0007669"/>
    <property type="project" value="UniProtKB-SubCell"/>
</dbReference>
<name>A0A9N9GVK6_9GLOM</name>
<dbReference type="Gene3D" id="1.20.1280.290">
    <property type="match status" value="1"/>
</dbReference>
<reference evidence="6" key="1">
    <citation type="submission" date="2021-06" db="EMBL/GenBank/DDBJ databases">
        <authorList>
            <person name="Kallberg Y."/>
            <person name="Tangrot J."/>
            <person name="Rosling A."/>
        </authorList>
    </citation>
    <scope>NUCLEOTIDE SEQUENCE</scope>
    <source>
        <strain evidence="6">MT106</strain>
    </source>
</reference>
<dbReference type="EMBL" id="CAJVPL010003725">
    <property type="protein sequence ID" value="CAG8637487.1"/>
    <property type="molecule type" value="Genomic_DNA"/>
</dbReference>
<dbReference type="OrthoDB" id="407617at2759"/>
<evidence type="ECO:0000313" key="7">
    <source>
        <dbReference type="Proteomes" id="UP000789831"/>
    </source>
</evidence>
<dbReference type="AlphaFoldDB" id="A0A9N9GVK6"/>
<comment type="caution">
    <text evidence="6">The sequence shown here is derived from an EMBL/GenBank/DDBJ whole genome shotgun (WGS) entry which is preliminary data.</text>
</comment>
<evidence type="ECO:0000256" key="4">
    <source>
        <dbReference type="ARBA" id="ARBA00023136"/>
    </source>
</evidence>
<dbReference type="InterPro" id="IPR006603">
    <property type="entry name" value="PQ-loop_rpt"/>
</dbReference>
<keyword evidence="3 5" id="KW-1133">Transmembrane helix</keyword>
<dbReference type="Proteomes" id="UP000789831">
    <property type="component" value="Unassembled WGS sequence"/>
</dbReference>
<organism evidence="6 7">
    <name type="scientific">Ambispora gerdemannii</name>
    <dbReference type="NCBI Taxonomy" id="144530"/>
    <lineage>
        <taxon>Eukaryota</taxon>
        <taxon>Fungi</taxon>
        <taxon>Fungi incertae sedis</taxon>
        <taxon>Mucoromycota</taxon>
        <taxon>Glomeromycotina</taxon>
        <taxon>Glomeromycetes</taxon>
        <taxon>Archaeosporales</taxon>
        <taxon>Ambisporaceae</taxon>
        <taxon>Ambispora</taxon>
    </lineage>
</organism>
<evidence type="ECO:0000313" key="6">
    <source>
        <dbReference type="EMBL" id="CAG8637487.1"/>
    </source>
</evidence>
<keyword evidence="4 5" id="KW-0472">Membrane</keyword>
<comment type="subcellular location">
    <subcellularLocation>
        <location evidence="1">Membrane</location>
        <topology evidence="1">Multi-pass membrane protein</topology>
    </subcellularLocation>
</comment>
<protein>
    <submittedName>
        <fullName evidence="6">3565_t:CDS:1</fullName>
    </submittedName>
</protein>
<evidence type="ECO:0000256" key="5">
    <source>
        <dbReference type="SAM" id="Phobius"/>
    </source>
</evidence>
<keyword evidence="2 5" id="KW-0812">Transmembrane</keyword>
<accession>A0A9N9GVK6</accession>
<evidence type="ECO:0000256" key="2">
    <source>
        <dbReference type="ARBA" id="ARBA00022692"/>
    </source>
</evidence>
<feature type="transmembrane region" description="Helical" evidence="5">
    <location>
        <begin position="169"/>
        <end position="191"/>
    </location>
</feature>
<keyword evidence="7" id="KW-1185">Reference proteome</keyword>
<proteinExistence type="predicted"/>